<dbReference type="AlphaFoldDB" id="A0A160THB1"/>
<dbReference type="SUPFAM" id="SSF50341">
    <property type="entry name" value="CheW-like"/>
    <property type="match status" value="1"/>
</dbReference>
<feature type="domain" description="CheW-like" evidence="1">
    <location>
        <begin position="31"/>
        <end position="170"/>
    </location>
</feature>
<dbReference type="InterPro" id="IPR002545">
    <property type="entry name" value="CheW-lke_dom"/>
</dbReference>
<dbReference type="PANTHER" id="PTHR22617:SF43">
    <property type="entry name" value="PROTEIN PILI"/>
    <property type="match status" value="1"/>
</dbReference>
<name>A0A160THB1_9ZZZZ</name>
<accession>A0A160THB1</accession>
<dbReference type="GO" id="GO:0006935">
    <property type="term" value="P:chemotaxis"/>
    <property type="evidence" value="ECO:0007669"/>
    <property type="project" value="InterPro"/>
</dbReference>
<dbReference type="InterPro" id="IPR039315">
    <property type="entry name" value="CheW"/>
</dbReference>
<dbReference type="SMART" id="SM00260">
    <property type="entry name" value="CheW"/>
    <property type="match status" value="1"/>
</dbReference>
<sequence length="175" mass="19546">MMHPFEYLQNIEQQSRFNASALPQQVESVATWRGIGFMLAGQSYVANMAEVVEILQPPRVTRVPGVKNWVMGIANVRGRMVSVMDLAGLLNLPVKTGWRSQRVLVIEQNDHLVGLLVDAVLGMQTFPVDREAPVTDLPESLARFVERGFGRDGRVWPVLQLGEITQSPEFLHIAV</sequence>
<gene>
    <name evidence="2" type="ORF">MGWOODY_Tha1152</name>
</gene>
<dbReference type="GO" id="GO:0005829">
    <property type="term" value="C:cytosol"/>
    <property type="evidence" value="ECO:0007669"/>
    <property type="project" value="TreeGrafter"/>
</dbReference>
<dbReference type="InterPro" id="IPR036061">
    <property type="entry name" value="CheW-like_dom_sf"/>
</dbReference>
<dbReference type="EMBL" id="CZQC01000070">
    <property type="protein sequence ID" value="CUS42774.1"/>
    <property type="molecule type" value="Genomic_DNA"/>
</dbReference>
<dbReference type="PROSITE" id="PS50851">
    <property type="entry name" value="CHEW"/>
    <property type="match status" value="1"/>
</dbReference>
<organism evidence="2">
    <name type="scientific">hydrothermal vent metagenome</name>
    <dbReference type="NCBI Taxonomy" id="652676"/>
    <lineage>
        <taxon>unclassified sequences</taxon>
        <taxon>metagenomes</taxon>
        <taxon>ecological metagenomes</taxon>
    </lineage>
</organism>
<evidence type="ECO:0000313" key="2">
    <source>
        <dbReference type="EMBL" id="CUS42774.1"/>
    </source>
</evidence>
<protein>
    <submittedName>
        <fullName evidence="2">Type IV pili signal transduction protein PilI</fullName>
    </submittedName>
</protein>
<proteinExistence type="predicted"/>
<evidence type="ECO:0000259" key="1">
    <source>
        <dbReference type="PROSITE" id="PS50851"/>
    </source>
</evidence>
<reference evidence="2" key="1">
    <citation type="submission" date="2015-10" db="EMBL/GenBank/DDBJ databases">
        <authorList>
            <person name="Gilbert D.G."/>
        </authorList>
    </citation>
    <scope>NUCLEOTIDE SEQUENCE</scope>
</reference>
<dbReference type="Gene3D" id="2.40.50.180">
    <property type="entry name" value="CheA-289, Domain 4"/>
    <property type="match status" value="1"/>
</dbReference>
<dbReference type="Gene3D" id="2.30.30.40">
    <property type="entry name" value="SH3 Domains"/>
    <property type="match status" value="1"/>
</dbReference>
<dbReference type="GO" id="GO:0007165">
    <property type="term" value="P:signal transduction"/>
    <property type="evidence" value="ECO:0007669"/>
    <property type="project" value="InterPro"/>
</dbReference>
<dbReference type="Pfam" id="PF01584">
    <property type="entry name" value="CheW"/>
    <property type="match status" value="1"/>
</dbReference>
<dbReference type="PANTHER" id="PTHR22617">
    <property type="entry name" value="CHEMOTAXIS SENSOR HISTIDINE KINASE-RELATED"/>
    <property type="match status" value="1"/>
</dbReference>